<evidence type="ECO:0000256" key="2">
    <source>
        <dbReference type="SAM" id="SignalP"/>
    </source>
</evidence>
<organism evidence="3 4">
    <name type="scientific">Isoptericola sediminis</name>
    <dbReference type="NCBI Taxonomy" id="2733572"/>
    <lineage>
        <taxon>Bacteria</taxon>
        <taxon>Bacillati</taxon>
        <taxon>Actinomycetota</taxon>
        <taxon>Actinomycetes</taxon>
        <taxon>Micrococcales</taxon>
        <taxon>Promicromonosporaceae</taxon>
        <taxon>Isoptericola</taxon>
    </lineage>
</organism>
<dbReference type="AlphaFoldDB" id="A0A849K5M0"/>
<evidence type="ECO:0000313" key="3">
    <source>
        <dbReference type="EMBL" id="NNU27075.1"/>
    </source>
</evidence>
<feature type="chain" id="PRO_5032848110" evidence="2">
    <location>
        <begin position="32"/>
        <end position="127"/>
    </location>
</feature>
<name>A0A849K5M0_9MICO</name>
<proteinExistence type="predicted"/>
<protein>
    <submittedName>
        <fullName evidence="3">Uncharacterized protein</fullName>
    </submittedName>
</protein>
<feature type="region of interest" description="Disordered" evidence="1">
    <location>
        <begin position="88"/>
        <end position="127"/>
    </location>
</feature>
<dbReference type="RefSeq" id="WP_171246588.1">
    <property type="nucleotide sequence ID" value="NZ_JABFAJ010000011.1"/>
</dbReference>
<accession>A0A849K5M0</accession>
<feature type="signal peptide" evidence="2">
    <location>
        <begin position="1"/>
        <end position="31"/>
    </location>
</feature>
<evidence type="ECO:0000313" key="4">
    <source>
        <dbReference type="Proteomes" id="UP000557204"/>
    </source>
</evidence>
<sequence length="127" mass="13548">MRTTTHDGTLRRVSTLATLLVATAGGAPAWAAPDDDPPEVLDLEIVAPRSGLGSAGPDDVVVRLSTSDPWATGSDEITLLLTRDDETGSPTIWSDLTAETCEPPGEVSSRPPWERKFGNPWGRFSPH</sequence>
<evidence type="ECO:0000256" key="1">
    <source>
        <dbReference type="SAM" id="MobiDB-lite"/>
    </source>
</evidence>
<comment type="caution">
    <text evidence="3">The sequence shown here is derived from an EMBL/GenBank/DDBJ whole genome shotgun (WGS) entry which is preliminary data.</text>
</comment>
<keyword evidence="2" id="KW-0732">Signal</keyword>
<keyword evidence="4" id="KW-1185">Reference proteome</keyword>
<reference evidence="3 4" key="1">
    <citation type="submission" date="2020-05" db="EMBL/GenBank/DDBJ databases">
        <title>Genome sequence of Isoptericola sp. JC619 isolated from Chilika lagoon, India.</title>
        <authorList>
            <person name="Kumar D."/>
            <person name="Appam K."/>
            <person name="Gandham S."/>
            <person name="Uppada J."/>
            <person name="Sasikala C."/>
            <person name="Venkata Ramana C."/>
        </authorList>
    </citation>
    <scope>NUCLEOTIDE SEQUENCE [LARGE SCALE GENOMIC DNA]</scope>
    <source>
        <strain evidence="3 4">JC619</strain>
    </source>
</reference>
<gene>
    <name evidence="3" type="ORF">HLI28_05900</name>
</gene>
<dbReference type="Proteomes" id="UP000557204">
    <property type="component" value="Unassembled WGS sequence"/>
</dbReference>
<dbReference type="EMBL" id="JABFAJ010000011">
    <property type="protein sequence ID" value="NNU27075.1"/>
    <property type="molecule type" value="Genomic_DNA"/>
</dbReference>